<feature type="compositionally biased region" description="Polar residues" evidence="1">
    <location>
        <begin position="677"/>
        <end position="687"/>
    </location>
</feature>
<feature type="region of interest" description="Disordered" evidence="1">
    <location>
        <begin position="564"/>
        <end position="592"/>
    </location>
</feature>
<dbReference type="Pfam" id="PF00168">
    <property type="entry name" value="C2"/>
    <property type="match status" value="1"/>
</dbReference>
<protein>
    <recommendedName>
        <fullName evidence="2">C2 domain-containing protein</fullName>
    </recommendedName>
</protein>
<organism evidence="3 4">
    <name type="scientific">Halteria grandinella</name>
    <dbReference type="NCBI Taxonomy" id="5974"/>
    <lineage>
        <taxon>Eukaryota</taxon>
        <taxon>Sar</taxon>
        <taxon>Alveolata</taxon>
        <taxon>Ciliophora</taxon>
        <taxon>Intramacronucleata</taxon>
        <taxon>Spirotrichea</taxon>
        <taxon>Stichotrichia</taxon>
        <taxon>Sporadotrichida</taxon>
        <taxon>Halteriidae</taxon>
        <taxon>Halteria</taxon>
    </lineage>
</organism>
<reference evidence="3" key="1">
    <citation type="submission" date="2019-06" db="EMBL/GenBank/DDBJ databases">
        <authorList>
            <person name="Zheng W."/>
        </authorList>
    </citation>
    <scope>NUCLEOTIDE SEQUENCE</scope>
    <source>
        <strain evidence="3">QDHG01</strain>
    </source>
</reference>
<feature type="compositionally biased region" description="Polar residues" evidence="1">
    <location>
        <begin position="566"/>
        <end position="585"/>
    </location>
</feature>
<evidence type="ECO:0000259" key="2">
    <source>
        <dbReference type="PROSITE" id="PS50004"/>
    </source>
</evidence>
<name>A0A8J8TA91_HALGN</name>
<dbReference type="EMBL" id="RRYP01000596">
    <property type="protein sequence ID" value="TNV87171.1"/>
    <property type="molecule type" value="Genomic_DNA"/>
</dbReference>
<evidence type="ECO:0000313" key="3">
    <source>
        <dbReference type="EMBL" id="TNV87171.1"/>
    </source>
</evidence>
<feature type="region of interest" description="Disordered" evidence="1">
    <location>
        <begin position="438"/>
        <end position="457"/>
    </location>
</feature>
<dbReference type="CDD" id="cd00030">
    <property type="entry name" value="C2"/>
    <property type="match status" value="1"/>
</dbReference>
<dbReference type="Gene3D" id="2.60.40.150">
    <property type="entry name" value="C2 domain"/>
    <property type="match status" value="1"/>
</dbReference>
<feature type="region of interest" description="Disordered" evidence="1">
    <location>
        <begin position="509"/>
        <end position="533"/>
    </location>
</feature>
<feature type="region of interest" description="Disordered" evidence="1">
    <location>
        <begin position="666"/>
        <end position="687"/>
    </location>
</feature>
<comment type="caution">
    <text evidence="3">The sequence shown here is derived from an EMBL/GenBank/DDBJ whole genome shotgun (WGS) entry which is preliminary data.</text>
</comment>
<feature type="compositionally biased region" description="Polar residues" evidence="1">
    <location>
        <begin position="445"/>
        <end position="457"/>
    </location>
</feature>
<dbReference type="PROSITE" id="PS50004">
    <property type="entry name" value="C2"/>
    <property type="match status" value="1"/>
</dbReference>
<dbReference type="Proteomes" id="UP000785679">
    <property type="component" value="Unassembled WGS sequence"/>
</dbReference>
<dbReference type="AlphaFoldDB" id="A0A8J8TA91"/>
<dbReference type="InterPro" id="IPR035892">
    <property type="entry name" value="C2_domain_sf"/>
</dbReference>
<dbReference type="SUPFAM" id="SSF49562">
    <property type="entry name" value="C2 domain (Calcium/lipid-binding domain, CaLB)"/>
    <property type="match status" value="1"/>
</dbReference>
<gene>
    <name evidence="3" type="ORF">FGO68_gene4930</name>
</gene>
<feature type="compositionally biased region" description="Pro residues" evidence="1">
    <location>
        <begin position="25"/>
        <end position="34"/>
    </location>
</feature>
<evidence type="ECO:0000313" key="4">
    <source>
        <dbReference type="Proteomes" id="UP000785679"/>
    </source>
</evidence>
<sequence>MSKYKIIRPLATDPKHRSPKHKPQEPPPLPPPIPLVTTQPSFFSMASPRMPAWDGPYKLMLKLLTASLKNITDMTTDVYPIVEFQRSGSSQVRKIQGIPAVKSTEQIYKGGRTEVEVEWNWPVDMYYGGEIIHTNTMGNDTLKIYLYSGERLLGDTGAFPLRYLIDGSKKATPRMNVTLEGELMGTVHIEIQQIKRNQPANKQLFEPGCLKIVIKEAILLNSKEAQPGNLFAKIQYQDLKQYKTKLSRTFLWKELAPRVMHVWNEEFDFEIRHKALVQNSIRITLYNNDEKRGTPVEIGFEEFSFPLFFYNGHGIKDHFYVFKNDLAVGKILLHTSFEPYPPEPERVPTPPLVPKDSLLMDDMESVKKKKKKRIVKKKPAGPKPDWNGRFWVDGVANLDRTHPYYKVYFDSPHRGASIDHASTGRASSRMFGGREESRFLKENSKSQSQSPKMSTLGQSIERQSFGRLDHQSTLSQLNHNAKQNQVNNSIQLNQPSVDQNEYHNIIQKIQPVQTQNRRRADKQNGPVFSTMGNETVSTMSFGNQSRKTTTFFNNNNLKSLSKRIIPQQQRNTSLSSSQGNNTFRSRSQHHHNLSPSMQAVKYGNPLLSKQHTPYLSPKMIQQFAAPINAIARQFQWVRSPRTGKFVTHLNTNTKIKNPEEQQQFPTINAKKKRRSPTQRFSSMQTGQIKNAIKSVTNRSPANTFYGGVMSYNNNPTPMTMHPPQNLTYSDVSRLDHSMESPLPQYYHQYYVLTPPNQQSRIKTQGRASRKLINSTAEPSHDDQVVLSQGFSGRNRKLRQIEESQLPYAVGRRGYNEWVNGHQQRTVSSYQPAGNFSNNYYDSYQQYF</sequence>
<evidence type="ECO:0000256" key="1">
    <source>
        <dbReference type="SAM" id="MobiDB-lite"/>
    </source>
</evidence>
<accession>A0A8J8TA91</accession>
<feature type="domain" description="C2" evidence="2">
    <location>
        <begin position="190"/>
        <end position="320"/>
    </location>
</feature>
<dbReference type="InterPro" id="IPR000008">
    <property type="entry name" value="C2_dom"/>
</dbReference>
<feature type="region of interest" description="Disordered" evidence="1">
    <location>
        <begin position="1"/>
        <end position="34"/>
    </location>
</feature>
<proteinExistence type="predicted"/>
<keyword evidence="4" id="KW-1185">Reference proteome</keyword>